<dbReference type="SMART" id="SM00387">
    <property type="entry name" value="HATPase_c"/>
    <property type="match status" value="1"/>
</dbReference>
<dbReference type="InterPro" id="IPR036097">
    <property type="entry name" value="HisK_dim/P_sf"/>
</dbReference>
<name>A0ABV8XKZ6_9DEIO</name>
<sequence length="543" mass="60837">MAEPQARTLFSDELLAVGQALNPIQPQEVVTDIILRPAISSLGAVAGAVLLINAQGDRLELITRQGYEQDAKTIWQDGPLDRHIPAIDAIERQQPLFFEDSNHLKQLYPQLEEETGALSPVATAVLPILLGGQALGVLVLDFREPHRFTPAEQQFLITLAFQCAAALDRSLQHARLIQQKQSQVDILESISDAFYAVDAQWRFTYVNRHAEKFWGRSREDLIGKVCWEEFPQAVGSESYQAHLNAAQGRQVVRLEARSPVIGSWITMTINPTSQGLSVYFADITERKAVDARASEFARALERRVMERTQELQDLNAELRAYAIGISRDLTEPLRRVNAFVGLLENRLKGQVDERLGRMFTQVREEARRVGERMDELRKLAVLERRELRAEPLELIQLVVQVRSDLEPLLKGRKVTWDLGTLPRVTADALLLRQVFAELLAVALDATQHTSQARIEVDGEVRDGWVRVWVRHNGVALTPEQAQRIFDVFQVSPAVFGADERIGLANVRRIVARHGGQVWATGDGETGACLVMSLPERRGESATG</sequence>
<keyword evidence="5" id="KW-0472">Membrane</keyword>
<comment type="caution">
    <text evidence="8">The sequence shown here is derived from an EMBL/GenBank/DDBJ whole genome shotgun (WGS) entry which is preliminary data.</text>
</comment>
<evidence type="ECO:0000256" key="1">
    <source>
        <dbReference type="ARBA" id="ARBA00000085"/>
    </source>
</evidence>
<keyword evidence="8" id="KW-0547">Nucleotide-binding</keyword>
<comment type="catalytic activity">
    <reaction evidence="1">
        <text>ATP + protein L-histidine = ADP + protein N-phospho-L-histidine.</text>
        <dbReference type="EC" id="2.7.13.3"/>
    </reaction>
</comment>
<protein>
    <recommendedName>
        <fullName evidence="2">histidine kinase</fullName>
        <ecNumber evidence="2">2.7.13.3</ecNumber>
    </recommendedName>
</protein>
<dbReference type="InterPro" id="IPR003018">
    <property type="entry name" value="GAF"/>
</dbReference>
<dbReference type="Gene3D" id="3.30.450.20">
    <property type="entry name" value="PAS domain"/>
    <property type="match status" value="1"/>
</dbReference>
<dbReference type="NCBIfam" id="TIGR00229">
    <property type="entry name" value="sensory_box"/>
    <property type="match status" value="1"/>
</dbReference>
<dbReference type="Gene3D" id="3.30.450.40">
    <property type="match status" value="1"/>
</dbReference>
<dbReference type="EMBL" id="JBHSEH010000004">
    <property type="protein sequence ID" value="MFC4425257.1"/>
    <property type="molecule type" value="Genomic_DNA"/>
</dbReference>
<evidence type="ECO:0000259" key="6">
    <source>
        <dbReference type="PROSITE" id="PS50109"/>
    </source>
</evidence>
<dbReference type="SUPFAM" id="SSF55874">
    <property type="entry name" value="ATPase domain of HSP90 chaperone/DNA topoisomerase II/histidine kinase"/>
    <property type="match status" value="1"/>
</dbReference>
<dbReference type="Pfam" id="PF02518">
    <property type="entry name" value="HATPase_c"/>
    <property type="match status" value="1"/>
</dbReference>
<dbReference type="Pfam" id="PF13185">
    <property type="entry name" value="GAF_2"/>
    <property type="match status" value="1"/>
</dbReference>
<dbReference type="Proteomes" id="UP001595998">
    <property type="component" value="Unassembled WGS sequence"/>
</dbReference>
<proteinExistence type="predicted"/>
<dbReference type="Pfam" id="PF08448">
    <property type="entry name" value="PAS_4"/>
    <property type="match status" value="1"/>
</dbReference>
<dbReference type="InterPro" id="IPR036890">
    <property type="entry name" value="HATPase_C_sf"/>
</dbReference>
<dbReference type="SUPFAM" id="SSF55785">
    <property type="entry name" value="PYP-like sensor domain (PAS domain)"/>
    <property type="match status" value="1"/>
</dbReference>
<keyword evidence="9" id="KW-1185">Reference proteome</keyword>
<evidence type="ECO:0000313" key="9">
    <source>
        <dbReference type="Proteomes" id="UP001595998"/>
    </source>
</evidence>
<dbReference type="PROSITE" id="PS50112">
    <property type="entry name" value="PAS"/>
    <property type="match status" value="1"/>
</dbReference>
<dbReference type="PANTHER" id="PTHR42878">
    <property type="entry name" value="TWO-COMPONENT HISTIDINE KINASE"/>
    <property type="match status" value="1"/>
</dbReference>
<evidence type="ECO:0000259" key="7">
    <source>
        <dbReference type="PROSITE" id="PS50112"/>
    </source>
</evidence>
<dbReference type="SUPFAM" id="SSF47384">
    <property type="entry name" value="Homodimeric domain of signal transducing histidine kinase"/>
    <property type="match status" value="1"/>
</dbReference>
<evidence type="ECO:0000256" key="5">
    <source>
        <dbReference type="ARBA" id="ARBA00023136"/>
    </source>
</evidence>
<dbReference type="EC" id="2.7.13.3" evidence="2"/>
<dbReference type="InterPro" id="IPR005467">
    <property type="entry name" value="His_kinase_dom"/>
</dbReference>
<dbReference type="InterPro" id="IPR029016">
    <property type="entry name" value="GAF-like_dom_sf"/>
</dbReference>
<evidence type="ECO:0000313" key="8">
    <source>
        <dbReference type="EMBL" id="MFC4425257.1"/>
    </source>
</evidence>
<dbReference type="PANTHER" id="PTHR42878:SF15">
    <property type="entry name" value="BACTERIOPHYTOCHROME"/>
    <property type="match status" value="1"/>
</dbReference>
<dbReference type="SMART" id="SM00065">
    <property type="entry name" value="GAF"/>
    <property type="match status" value="1"/>
</dbReference>
<feature type="domain" description="PAS" evidence="7">
    <location>
        <begin position="179"/>
        <end position="224"/>
    </location>
</feature>
<dbReference type="InterPro" id="IPR035965">
    <property type="entry name" value="PAS-like_dom_sf"/>
</dbReference>
<dbReference type="InterPro" id="IPR000014">
    <property type="entry name" value="PAS"/>
</dbReference>
<dbReference type="CDD" id="cd00130">
    <property type="entry name" value="PAS"/>
    <property type="match status" value="1"/>
</dbReference>
<keyword evidence="4" id="KW-0418">Kinase</keyword>
<keyword evidence="8" id="KW-0067">ATP-binding</keyword>
<dbReference type="InterPro" id="IPR050351">
    <property type="entry name" value="BphY/WalK/GraS-like"/>
</dbReference>
<dbReference type="PROSITE" id="PS50109">
    <property type="entry name" value="HIS_KIN"/>
    <property type="match status" value="1"/>
</dbReference>
<dbReference type="SMART" id="SM00091">
    <property type="entry name" value="PAS"/>
    <property type="match status" value="1"/>
</dbReference>
<dbReference type="InterPro" id="IPR003594">
    <property type="entry name" value="HATPase_dom"/>
</dbReference>
<dbReference type="RefSeq" id="WP_380036444.1">
    <property type="nucleotide sequence ID" value="NZ_JBHSEH010000004.1"/>
</dbReference>
<evidence type="ECO:0000256" key="4">
    <source>
        <dbReference type="ARBA" id="ARBA00022777"/>
    </source>
</evidence>
<dbReference type="InterPro" id="IPR013656">
    <property type="entry name" value="PAS_4"/>
</dbReference>
<feature type="domain" description="Histidine kinase" evidence="6">
    <location>
        <begin position="324"/>
        <end position="537"/>
    </location>
</feature>
<dbReference type="Gene3D" id="3.30.565.10">
    <property type="entry name" value="Histidine kinase-like ATPase, C-terminal domain"/>
    <property type="match status" value="1"/>
</dbReference>
<dbReference type="GO" id="GO:0005524">
    <property type="term" value="F:ATP binding"/>
    <property type="evidence" value="ECO:0007669"/>
    <property type="project" value="UniProtKB-KW"/>
</dbReference>
<evidence type="ECO:0000256" key="3">
    <source>
        <dbReference type="ARBA" id="ARBA00022679"/>
    </source>
</evidence>
<dbReference type="SUPFAM" id="SSF55781">
    <property type="entry name" value="GAF domain-like"/>
    <property type="match status" value="1"/>
</dbReference>
<organism evidence="8 9">
    <name type="scientific">Deinococcus navajonensis</name>
    <dbReference type="NCBI Taxonomy" id="309884"/>
    <lineage>
        <taxon>Bacteria</taxon>
        <taxon>Thermotogati</taxon>
        <taxon>Deinococcota</taxon>
        <taxon>Deinococci</taxon>
        <taxon>Deinococcales</taxon>
        <taxon>Deinococcaceae</taxon>
        <taxon>Deinococcus</taxon>
    </lineage>
</organism>
<evidence type="ECO:0000256" key="2">
    <source>
        <dbReference type="ARBA" id="ARBA00012438"/>
    </source>
</evidence>
<reference evidence="9" key="1">
    <citation type="journal article" date="2019" name="Int. J. Syst. Evol. Microbiol.">
        <title>The Global Catalogue of Microorganisms (GCM) 10K type strain sequencing project: providing services to taxonomists for standard genome sequencing and annotation.</title>
        <authorList>
            <consortium name="The Broad Institute Genomics Platform"/>
            <consortium name="The Broad Institute Genome Sequencing Center for Infectious Disease"/>
            <person name="Wu L."/>
            <person name="Ma J."/>
        </authorList>
    </citation>
    <scope>NUCLEOTIDE SEQUENCE [LARGE SCALE GENOMIC DNA]</scope>
    <source>
        <strain evidence="9">CCUG 56029</strain>
    </source>
</reference>
<gene>
    <name evidence="8" type="ORF">ACFOZ9_03465</name>
</gene>
<accession>A0ABV8XKZ6</accession>
<keyword evidence="3" id="KW-0808">Transferase</keyword>